<evidence type="ECO:0000256" key="4">
    <source>
        <dbReference type="ARBA" id="ARBA00023239"/>
    </source>
</evidence>
<keyword evidence="4 9" id="KW-0456">Lyase</keyword>
<dbReference type="InterPro" id="IPR003754">
    <property type="entry name" value="4pyrrol_synth_uPrphyn_synth"/>
</dbReference>
<organism evidence="11 12">
    <name type="scientific">Pararhizobium capsulatum DSM 1112</name>
    <dbReference type="NCBI Taxonomy" id="1121113"/>
    <lineage>
        <taxon>Bacteria</taxon>
        <taxon>Pseudomonadati</taxon>
        <taxon>Pseudomonadota</taxon>
        <taxon>Alphaproteobacteria</taxon>
        <taxon>Hyphomicrobiales</taxon>
        <taxon>Rhizobiaceae</taxon>
        <taxon>Rhizobium/Agrobacterium group</taxon>
        <taxon>Pararhizobium</taxon>
    </lineage>
</organism>
<name>A0ABU0BI57_9HYPH</name>
<feature type="domain" description="Tetrapyrrole biosynthesis uroporphyrinogen III synthase" evidence="10">
    <location>
        <begin position="15"/>
        <end position="228"/>
    </location>
</feature>
<accession>A0ABU0BI57</accession>
<proteinExistence type="inferred from homology"/>
<gene>
    <name evidence="11" type="ORF">QO002_000081</name>
</gene>
<evidence type="ECO:0000256" key="7">
    <source>
        <dbReference type="ARBA" id="ARBA00040167"/>
    </source>
</evidence>
<evidence type="ECO:0000256" key="8">
    <source>
        <dbReference type="ARBA" id="ARBA00048617"/>
    </source>
</evidence>
<dbReference type="EMBL" id="JAUSVF010000001">
    <property type="protein sequence ID" value="MDQ0317943.1"/>
    <property type="molecule type" value="Genomic_DNA"/>
</dbReference>
<dbReference type="SUPFAM" id="SSF69618">
    <property type="entry name" value="HemD-like"/>
    <property type="match status" value="1"/>
</dbReference>
<dbReference type="InterPro" id="IPR039793">
    <property type="entry name" value="UROS/Hem4"/>
</dbReference>
<sequence>MRVLVTRPETSAASTAEKLAALGHQALLLPLAKPVHNSAIAEMALAQEPGAVAVTSGEALRALTAESIESNRDIPLFCVGNATARVAKDLGFRRVISGSGTGRELAKIVVDANPGNLLYLAGRPRSQDFEQLLAQAQVPFRTVEIYEMIAINHDATVINERLRRERPEVILLYSRETARRFFDLADIDTLIALKDLRFLCMSAYVAGAVPDGVGEIEIAEEPSERALMALV</sequence>
<keyword evidence="12" id="KW-1185">Reference proteome</keyword>
<dbReference type="Gene3D" id="3.40.50.10090">
    <property type="match status" value="2"/>
</dbReference>
<comment type="similarity">
    <text evidence="2 9">Belongs to the uroporphyrinogen-III synthase family.</text>
</comment>
<evidence type="ECO:0000256" key="6">
    <source>
        <dbReference type="ARBA" id="ARBA00037589"/>
    </source>
</evidence>
<comment type="catalytic activity">
    <reaction evidence="8 9">
        <text>hydroxymethylbilane = uroporphyrinogen III + H2O</text>
        <dbReference type="Rhea" id="RHEA:18965"/>
        <dbReference type="ChEBI" id="CHEBI:15377"/>
        <dbReference type="ChEBI" id="CHEBI:57308"/>
        <dbReference type="ChEBI" id="CHEBI:57845"/>
        <dbReference type="EC" id="4.2.1.75"/>
    </reaction>
</comment>
<evidence type="ECO:0000313" key="11">
    <source>
        <dbReference type="EMBL" id="MDQ0317943.1"/>
    </source>
</evidence>
<dbReference type="Proteomes" id="UP001230207">
    <property type="component" value="Unassembled WGS sequence"/>
</dbReference>
<dbReference type="EC" id="4.2.1.75" evidence="3 9"/>
<dbReference type="InterPro" id="IPR036108">
    <property type="entry name" value="4pyrrol_syn_uPrphyn_synt_sf"/>
</dbReference>
<dbReference type="RefSeq" id="WP_307225583.1">
    <property type="nucleotide sequence ID" value="NZ_JAUSVF010000001.1"/>
</dbReference>
<keyword evidence="5 9" id="KW-0627">Porphyrin biosynthesis</keyword>
<evidence type="ECO:0000256" key="2">
    <source>
        <dbReference type="ARBA" id="ARBA00008133"/>
    </source>
</evidence>
<dbReference type="PANTHER" id="PTHR38042:SF1">
    <property type="entry name" value="UROPORPHYRINOGEN-III SYNTHASE, CHLOROPLASTIC"/>
    <property type="match status" value="1"/>
</dbReference>
<dbReference type="GO" id="GO:0004852">
    <property type="term" value="F:uroporphyrinogen-III synthase activity"/>
    <property type="evidence" value="ECO:0007669"/>
    <property type="project" value="UniProtKB-EC"/>
</dbReference>
<evidence type="ECO:0000256" key="3">
    <source>
        <dbReference type="ARBA" id="ARBA00013109"/>
    </source>
</evidence>
<dbReference type="PANTHER" id="PTHR38042">
    <property type="entry name" value="UROPORPHYRINOGEN-III SYNTHASE, CHLOROPLASTIC"/>
    <property type="match status" value="1"/>
</dbReference>
<reference evidence="11 12" key="1">
    <citation type="submission" date="2023-07" db="EMBL/GenBank/DDBJ databases">
        <title>Genomic Encyclopedia of Type Strains, Phase IV (KMG-IV): sequencing the most valuable type-strain genomes for metagenomic binning, comparative biology and taxonomic classification.</title>
        <authorList>
            <person name="Goeker M."/>
        </authorList>
    </citation>
    <scope>NUCLEOTIDE SEQUENCE [LARGE SCALE GENOMIC DNA]</scope>
    <source>
        <strain evidence="11 12">DSM 1112</strain>
    </source>
</reference>
<evidence type="ECO:0000256" key="1">
    <source>
        <dbReference type="ARBA" id="ARBA00004772"/>
    </source>
</evidence>
<comment type="function">
    <text evidence="6 9">Catalyzes cyclization of the linear tetrapyrrole, hydroxymethylbilane, to the macrocyclic uroporphyrinogen III.</text>
</comment>
<evidence type="ECO:0000256" key="9">
    <source>
        <dbReference type="RuleBase" id="RU366031"/>
    </source>
</evidence>
<dbReference type="CDD" id="cd06578">
    <property type="entry name" value="HemD"/>
    <property type="match status" value="1"/>
</dbReference>
<comment type="pathway">
    <text evidence="1 9">Porphyrin-containing compound metabolism; protoporphyrin-IX biosynthesis; coproporphyrinogen-III from 5-aminolevulinate: step 3/4.</text>
</comment>
<protein>
    <recommendedName>
        <fullName evidence="7 9">Uroporphyrinogen-III synthase</fullName>
        <ecNumber evidence="3 9">4.2.1.75</ecNumber>
    </recommendedName>
</protein>
<dbReference type="NCBIfam" id="NF006621">
    <property type="entry name" value="PRK09189.1"/>
    <property type="match status" value="1"/>
</dbReference>
<comment type="caution">
    <text evidence="11">The sequence shown here is derived from an EMBL/GenBank/DDBJ whole genome shotgun (WGS) entry which is preliminary data.</text>
</comment>
<evidence type="ECO:0000259" key="10">
    <source>
        <dbReference type="Pfam" id="PF02602"/>
    </source>
</evidence>
<evidence type="ECO:0000256" key="5">
    <source>
        <dbReference type="ARBA" id="ARBA00023244"/>
    </source>
</evidence>
<evidence type="ECO:0000313" key="12">
    <source>
        <dbReference type="Proteomes" id="UP001230207"/>
    </source>
</evidence>
<dbReference type="Pfam" id="PF02602">
    <property type="entry name" value="HEM4"/>
    <property type="match status" value="1"/>
</dbReference>